<dbReference type="GO" id="GO:0005737">
    <property type="term" value="C:cytoplasm"/>
    <property type="evidence" value="ECO:0007669"/>
    <property type="project" value="UniProtKB-SubCell"/>
</dbReference>
<dbReference type="GO" id="GO:0016746">
    <property type="term" value="F:acyltransferase activity"/>
    <property type="evidence" value="ECO:0007669"/>
    <property type="project" value="UniProtKB-UniRule"/>
</dbReference>
<evidence type="ECO:0000313" key="3">
    <source>
        <dbReference type="EMBL" id="MBE9031286.1"/>
    </source>
</evidence>
<keyword evidence="2" id="KW-0808">Transferase</keyword>
<comment type="function">
    <text evidence="2">Involved in fatty acylation of protoxin at internal lysine residues, thereby converting it to the active toxin.</text>
</comment>
<evidence type="ECO:0000256" key="2">
    <source>
        <dbReference type="RuleBase" id="RU368102"/>
    </source>
</evidence>
<dbReference type="EMBL" id="JADEXQ010000058">
    <property type="protein sequence ID" value="MBE9031286.1"/>
    <property type="molecule type" value="Genomic_DNA"/>
</dbReference>
<dbReference type="GO" id="GO:0009404">
    <property type="term" value="P:toxin metabolic process"/>
    <property type="evidence" value="ECO:0007669"/>
    <property type="project" value="UniProtKB-UniRule"/>
</dbReference>
<organism evidence="3 4">
    <name type="scientific">Romeriopsis navalis LEGE 11480</name>
    <dbReference type="NCBI Taxonomy" id="2777977"/>
    <lineage>
        <taxon>Bacteria</taxon>
        <taxon>Bacillati</taxon>
        <taxon>Cyanobacteriota</taxon>
        <taxon>Cyanophyceae</taxon>
        <taxon>Leptolyngbyales</taxon>
        <taxon>Leptolyngbyaceae</taxon>
        <taxon>Romeriopsis</taxon>
        <taxon>Romeriopsis navalis</taxon>
    </lineage>
</organism>
<comment type="similarity">
    <text evidence="1 2">Belongs to the RTX toxin acyltransferase family.</text>
</comment>
<comment type="subcellular location">
    <subcellularLocation>
        <location evidence="2">Cytoplasm</location>
    </subcellularLocation>
</comment>
<proteinExistence type="inferred from homology"/>
<dbReference type="AlphaFoldDB" id="A0A928VQW3"/>
<reference evidence="3" key="1">
    <citation type="submission" date="2020-10" db="EMBL/GenBank/DDBJ databases">
        <authorList>
            <person name="Castelo-Branco R."/>
            <person name="Eusebio N."/>
            <person name="Adriana R."/>
            <person name="Vieira A."/>
            <person name="Brugerolle De Fraissinette N."/>
            <person name="Rezende De Castro R."/>
            <person name="Schneider M.P."/>
            <person name="Vasconcelos V."/>
            <person name="Leao P.N."/>
        </authorList>
    </citation>
    <scope>NUCLEOTIDE SEQUENCE</scope>
    <source>
        <strain evidence="3">LEGE 11480</strain>
    </source>
</reference>
<dbReference type="Proteomes" id="UP000625316">
    <property type="component" value="Unassembled WGS sequence"/>
</dbReference>
<dbReference type="Pfam" id="PF02794">
    <property type="entry name" value="HlyC"/>
    <property type="match status" value="1"/>
</dbReference>
<dbReference type="PRINTS" id="PR01489">
    <property type="entry name" value="RTXTOXINC"/>
</dbReference>
<gene>
    <name evidence="3" type="ORF">IQ266_16245</name>
</gene>
<dbReference type="EC" id="2.3.1.-" evidence="2"/>
<keyword evidence="2" id="KW-0012">Acyltransferase</keyword>
<keyword evidence="2" id="KW-0963">Cytoplasm</keyword>
<keyword evidence="4" id="KW-1185">Reference proteome</keyword>
<dbReference type="GO" id="GO:0031640">
    <property type="term" value="P:killing of cells of another organism"/>
    <property type="evidence" value="ECO:0007669"/>
    <property type="project" value="UniProtKB-KW"/>
</dbReference>
<accession>A0A928VQW3</accession>
<name>A0A928VQW3_9CYAN</name>
<keyword evidence="2" id="KW-0204">Cytolysis</keyword>
<protein>
    <recommendedName>
        <fullName evidence="2">RTX toxin-activating lysine-acyltransferase</fullName>
        <ecNumber evidence="2">2.3.1.-</ecNumber>
    </recommendedName>
</protein>
<comment type="caution">
    <text evidence="3">The sequence shown here is derived from an EMBL/GenBank/DDBJ whole genome shotgun (WGS) entry which is preliminary data.</text>
</comment>
<evidence type="ECO:0000256" key="1">
    <source>
        <dbReference type="ARBA" id="ARBA00005686"/>
    </source>
</evidence>
<dbReference type="InterPro" id="IPR003996">
    <property type="entry name" value="RTX_toxin-activating_protC_bac"/>
</dbReference>
<evidence type="ECO:0000313" key="4">
    <source>
        <dbReference type="Proteomes" id="UP000625316"/>
    </source>
</evidence>
<sequence>MQQRLKMMGSLTYLMMHSPLHRMYTMNELEERFLPSLLHDQFRYYEINGSPIGFVNWAWIDDVVEQKYMTGKYELTLDEWQGGSNLWFPEFVAPFGHARRMIQDLRKNVLPKGTPAKALKISPEGELIGVSQYRV</sequence>